<comment type="caution">
    <text evidence="2">The sequence shown here is derived from an EMBL/GenBank/DDBJ whole genome shotgun (WGS) entry which is preliminary data.</text>
</comment>
<keyword evidence="3" id="KW-1185">Reference proteome</keyword>
<dbReference type="Pfam" id="PF00754">
    <property type="entry name" value="F5_F8_type_C"/>
    <property type="match status" value="1"/>
</dbReference>
<accession>A0ABR2L018</accession>
<gene>
    <name evidence="2" type="ORF">M9Y10_014631</name>
</gene>
<dbReference type="InterPro" id="IPR008979">
    <property type="entry name" value="Galactose-bd-like_sf"/>
</dbReference>
<reference evidence="2 3" key="1">
    <citation type="submission" date="2024-04" db="EMBL/GenBank/DDBJ databases">
        <title>Tritrichomonas musculus Genome.</title>
        <authorList>
            <person name="Alves-Ferreira E."/>
            <person name="Grigg M."/>
            <person name="Lorenzi H."/>
            <person name="Galac M."/>
        </authorList>
    </citation>
    <scope>NUCLEOTIDE SEQUENCE [LARGE SCALE GENOMIC DNA]</scope>
    <source>
        <strain evidence="2 3">EAF2021</strain>
    </source>
</reference>
<feature type="domain" description="F5/8 type C" evidence="1">
    <location>
        <begin position="370"/>
        <end position="471"/>
    </location>
</feature>
<dbReference type="InterPro" id="IPR000421">
    <property type="entry name" value="FA58C"/>
</dbReference>
<evidence type="ECO:0000313" key="2">
    <source>
        <dbReference type="EMBL" id="KAK8896715.1"/>
    </source>
</evidence>
<protein>
    <recommendedName>
        <fullName evidence="1">F5/8 type C domain-containing protein</fullName>
    </recommendedName>
</protein>
<evidence type="ECO:0000313" key="3">
    <source>
        <dbReference type="Proteomes" id="UP001470230"/>
    </source>
</evidence>
<dbReference type="EMBL" id="JAPFFF010000002">
    <property type="protein sequence ID" value="KAK8896715.1"/>
    <property type="molecule type" value="Genomic_DNA"/>
</dbReference>
<dbReference type="Proteomes" id="UP001470230">
    <property type="component" value="Unassembled WGS sequence"/>
</dbReference>
<dbReference type="Gene3D" id="2.60.120.260">
    <property type="entry name" value="Galactose-binding domain-like"/>
    <property type="match status" value="1"/>
</dbReference>
<organism evidence="2 3">
    <name type="scientific">Tritrichomonas musculus</name>
    <dbReference type="NCBI Taxonomy" id="1915356"/>
    <lineage>
        <taxon>Eukaryota</taxon>
        <taxon>Metamonada</taxon>
        <taxon>Parabasalia</taxon>
        <taxon>Tritrichomonadida</taxon>
        <taxon>Tritrichomonadidae</taxon>
        <taxon>Tritrichomonas</taxon>
    </lineage>
</organism>
<name>A0ABR2L018_9EUKA</name>
<sequence>MTNNIEYEPSVNNYRRLLQTDDSCKFDLFIKLQGVKSKTNISSEEENVILIHTTLNKARIISKKINEIYQVDPTITSYTLQIPITTDISNESNSKTSYEEMTKLLIESIDNKITISSSETKTFFQVLFLLGEESNDDEIKMTSIEESLSFLFTEFHEKSIEYLSNHFHELFESFTMKYLDDGLKEEIIDKYFSNKRKTKRKETLEEDDDDDDEEESEIVNKMIESGESAKLIFHFIVGMSSEYCGEEILRFINEQVDDEMIENEISGIIFCIRRHIKKRLDELAKGQNEDKNKKKNNKKNKNKTKNIECEYSGNELSGIINFLTHQTEGGMEGEENKAFDVSGGGDKNPSCPISNLFKYDSNHINDLYYNWGNNQPTERDSWIKFDFGERKINLTSYTIRSNGGSTNGHAHPKTWTISGSDDGEHWEVINEQTNNPALNGPHKQHRFECDNKNKYYRFIQYKQSDSWDTNKNYQYAVYLSCIELFGSILSPVK</sequence>
<proteinExistence type="predicted"/>
<dbReference type="SUPFAM" id="SSF49785">
    <property type="entry name" value="Galactose-binding domain-like"/>
    <property type="match status" value="1"/>
</dbReference>
<evidence type="ECO:0000259" key="1">
    <source>
        <dbReference type="Pfam" id="PF00754"/>
    </source>
</evidence>